<reference evidence="2 3" key="1">
    <citation type="journal article" date="2016" name="Genome Announc.">
        <title>Complete genome sequence of the hyperthermophilic and piezophilic archaeon Thermococcus barophilus Ch5, capable of growth at the expense of hydrogenogenesis from carbon monoxide and formate.</title>
        <authorList>
            <person name="Oger P."/>
            <person name="Sokolova T.G."/>
            <person name="Kozhevnikova D.A."/>
            <person name="Taranov E.A."/>
            <person name="Vannier P."/>
            <person name="Lee H.S."/>
            <person name="Kwon K.K."/>
            <person name="Kang S.G."/>
            <person name="Lee J.H."/>
            <person name="Bonch-Osmolovskaya E.A."/>
            <person name="Lebedinsky A.V."/>
        </authorList>
    </citation>
    <scope>NUCLEOTIDE SEQUENCE [LARGE SCALE GENOMIC DNA]</scope>
    <source>
        <strain evidence="3">Ch5</strain>
    </source>
</reference>
<organism evidence="2 3">
    <name type="scientific">Thermococcus barophilus</name>
    <dbReference type="NCBI Taxonomy" id="55802"/>
    <lineage>
        <taxon>Archaea</taxon>
        <taxon>Methanobacteriati</taxon>
        <taxon>Methanobacteriota</taxon>
        <taxon>Thermococci</taxon>
        <taxon>Thermococcales</taxon>
        <taxon>Thermococcaceae</taxon>
        <taxon>Thermococcus</taxon>
    </lineage>
</organism>
<sequence length="72" mass="8273">MHEGEGTMKNKRYILFPFFFGLAYGVGIFSVWWIFRLGRYLPDILDNLIVISANLVPIAGGIISFYRLCKGR</sequence>
<proteinExistence type="predicted"/>
<keyword evidence="1" id="KW-0472">Membrane</keyword>
<evidence type="ECO:0000313" key="2">
    <source>
        <dbReference type="EMBL" id="ALM74761.1"/>
    </source>
</evidence>
<accession>A0A0S1XAG3</accession>
<name>A0A0S1XAG3_THEBA</name>
<protein>
    <submittedName>
        <fullName evidence="2">Uncharacterized protein</fullName>
    </submittedName>
</protein>
<dbReference type="STRING" id="55802.TBCH5v1_0807"/>
<evidence type="ECO:0000256" key="1">
    <source>
        <dbReference type="SAM" id="Phobius"/>
    </source>
</evidence>
<dbReference type="AlphaFoldDB" id="A0A0S1XAG3"/>
<gene>
    <name evidence="2" type="ORF">TBCH5v1_0807</name>
</gene>
<evidence type="ECO:0000313" key="3">
    <source>
        <dbReference type="Proteomes" id="UP000066042"/>
    </source>
</evidence>
<feature type="transmembrane region" description="Helical" evidence="1">
    <location>
        <begin position="12"/>
        <end position="35"/>
    </location>
</feature>
<feature type="transmembrane region" description="Helical" evidence="1">
    <location>
        <begin position="47"/>
        <end position="69"/>
    </location>
</feature>
<dbReference type="PATRIC" id="fig|55802.8.peg.805"/>
<keyword evidence="1" id="KW-1133">Transmembrane helix</keyword>
<keyword evidence="1" id="KW-0812">Transmembrane</keyword>
<dbReference type="EMBL" id="CP013050">
    <property type="protein sequence ID" value="ALM74761.1"/>
    <property type="molecule type" value="Genomic_DNA"/>
</dbReference>
<dbReference type="Proteomes" id="UP000066042">
    <property type="component" value="Chromosome"/>
</dbReference>